<reference evidence="1 2" key="1">
    <citation type="submission" date="2018-06" db="EMBL/GenBank/DDBJ databases">
        <authorList>
            <consortium name="Pathogen Informatics"/>
            <person name="Doyle S."/>
        </authorList>
    </citation>
    <scope>NUCLEOTIDE SEQUENCE [LARGE SCALE GENOMIC DNA]</scope>
    <source>
        <strain evidence="1 2">NCTC12475</strain>
    </source>
</reference>
<dbReference type="Proteomes" id="UP000254920">
    <property type="component" value="Unassembled WGS sequence"/>
</dbReference>
<proteinExistence type="predicted"/>
<protein>
    <submittedName>
        <fullName evidence="1">Phage integrase</fullName>
    </submittedName>
</protein>
<sequence>MQKLCVADAATHLGITKEAIYNRIRRGTLEFVEENGQKFIIIDSEDSKKTKKSSTKQTKKVPSSDIFTDYLLNQIDELKDENAKLHKQKDELYEQKEQILIQNKEEIKQIYKEKDDKLRYFLALLEKPLISKQNGEYLAPIDVEITEYDESSTQNMSRNDDVSDDKKWIKFSTYCMINNLSLKDEKKLKNIILSKIDTSKRIKLKNGIVYIRRDKKIK</sequence>
<name>A0A381DKB9_9BACT</name>
<dbReference type="RefSeq" id="WP_089181871.1">
    <property type="nucleotide sequence ID" value="NZ_CP043427.1"/>
</dbReference>
<dbReference type="GeneID" id="93089967"/>
<dbReference type="AlphaFoldDB" id="A0A381DKB9"/>
<dbReference type="STRING" id="32024.GCA_000788295_01658"/>
<organism evidence="1 2">
    <name type="scientific">Campylobacter sputorum subsp. sputorum</name>
    <dbReference type="NCBI Taxonomy" id="32024"/>
    <lineage>
        <taxon>Bacteria</taxon>
        <taxon>Pseudomonadati</taxon>
        <taxon>Campylobacterota</taxon>
        <taxon>Epsilonproteobacteria</taxon>
        <taxon>Campylobacterales</taxon>
        <taxon>Campylobacteraceae</taxon>
        <taxon>Campylobacter</taxon>
    </lineage>
</organism>
<evidence type="ECO:0000313" key="2">
    <source>
        <dbReference type="Proteomes" id="UP000254920"/>
    </source>
</evidence>
<evidence type="ECO:0000313" key="1">
    <source>
        <dbReference type="EMBL" id="SUX11098.1"/>
    </source>
</evidence>
<gene>
    <name evidence="1" type="ORF">NCTC12475_01313</name>
</gene>
<dbReference type="OrthoDB" id="5361563at2"/>
<accession>A0A381DKB9</accession>
<dbReference type="EMBL" id="UFVD01000001">
    <property type="protein sequence ID" value="SUX11098.1"/>
    <property type="molecule type" value="Genomic_DNA"/>
</dbReference>
<keyword evidence="2" id="KW-1185">Reference proteome</keyword>